<reference evidence="2 3" key="1">
    <citation type="submission" date="2022-01" db="EMBL/GenBank/DDBJ databases">
        <authorList>
            <person name="Xiong W."/>
            <person name="Schranz E."/>
        </authorList>
    </citation>
    <scope>NUCLEOTIDE SEQUENCE [LARGE SCALE GENOMIC DNA]</scope>
</reference>
<dbReference type="Proteomes" id="UP001157418">
    <property type="component" value="Unassembled WGS sequence"/>
</dbReference>
<gene>
    <name evidence="2" type="ORF">LVIROSA_LOCUS944</name>
</gene>
<dbReference type="EMBL" id="CAKMRJ010000001">
    <property type="protein sequence ID" value="CAH1412958.1"/>
    <property type="molecule type" value="Genomic_DNA"/>
</dbReference>
<dbReference type="AlphaFoldDB" id="A0AAU9LAP5"/>
<keyword evidence="3" id="KW-1185">Reference proteome</keyword>
<evidence type="ECO:0008006" key="4">
    <source>
        <dbReference type="Google" id="ProtNLM"/>
    </source>
</evidence>
<feature type="region of interest" description="Disordered" evidence="1">
    <location>
        <begin position="37"/>
        <end position="56"/>
    </location>
</feature>
<evidence type="ECO:0000313" key="2">
    <source>
        <dbReference type="EMBL" id="CAH1412958.1"/>
    </source>
</evidence>
<evidence type="ECO:0000313" key="3">
    <source>
        <dbReference type="Proteomes" id="UP001157418"/>
    </source>
</evidence>
<accession>A0AAU9LAP5</accession>
<evidence type="ECO:0000256" key="1">
    <source>
        <dbReference type="SAM" id="MobiDB-lite"/>
    </source>
</evidence>
<organism evidence="2 3">
    <name type="scientific">Lactuca virosa</name>
    <dbReference type="NCBI Taxonomy" id="75947"/>
    <lineage>
        <taxon>Eukaryota</taxon>
        <taxon>Viridiplantae</taxon>
        <taxon>Streptophyta</taxon>
        <taxon>Embryophyta</taxon>
        <taxon>Tracheophyta</taxon>
        <taxon>Spermatophyta</taxon>
        <taxon>Magnoliopsida</taxon>
        <taxon>eudicotyledons</taxon>
        <taxon>Gunneridae</taxon>
        <taxon>Pentapetalae</taxon>
        <taxon>asterids</taxon>
        <taxon>campanulids</taxon>
        <taxon>Asterales</taxon>
        <taxon>Asteraceae</taxon>
        <taxon>Cichorioideae</taxon>
        <taxon>Cichorieae</taxon>
        <taxon>Lactucinae</taxon>
        <taxon>Lactuca</taxon>
    </lineage>
</organism>
<sequence length="77" mass="8458">MVVIGVKASIAASVVARCLATAPSPAHRRYHLLPCEATGRRQGAPDSNTGDLRPRKYTMDQNSFTWTMLPPHRSLLL</sequence>
<name>A0AAU9LAP5_9ASTR</name>
<proteinExistence type="predicted"/>
<protein>
    <recommendedName>
        <fullName evidence="4">Secreted protein</fullName>
    </recommendedName>
</protein>
<comment type="caution">
    <text evidence="2">The sequence shown here is derived from an EMBL/GenBank/DDBJ whole genome shotgun (WGS) entry which is preliminary data.</text>
</comment>